<evidence type="ECO:0000313" key="2">
    <source>
        <dbReference type="Proteomes" id="UP001431221"/>
    </source>
</evidence>
<dbReference type="RefSeq" id="WP_248156699.1">
    <property type="nucleotide sequence ID" value="NZ_JALNMJ010000014.1"/>
</dbReference>
<gene>
    <name evidence="1" type="ORF">M0H32_18845</name>
</gene>
<name>A0ABT0GZG7_9HYPH</name>
<organism evidence="1 2">
    <name type="scientific">Roseibium sediminicola</name>
    <dbReference type="NCBI Taxonomy" id="2933272"/>
    <lineage>
        <taxon>Bacteria</taxon>
        <taxon>Pseudomonadati</taxon>
        <taxon>Pseudomonadota</taxon>
        <taxon>Alphaproteobacteria</taxon>
        <taxon>Hyphomicrobiales</taxon>
        <taxon>Stappiaceae</taxon>
        <taxon>Roseibium</taxon>
    </lineage>
</organism>
<dbReference type="Proteomes" id="UP001431221">
    <property type="component" value="Unassembled WGS sequence"/>
</dbReference>
<keyword evidence="2" id="KW-1185">Reference proteome</keyword>
<proteinExistence type="predicted"/>
<evidence type="ECO:0000313" key="1">
    <source>
        <dbReference type="EMBL" id="MCK7614233.1"/>
    </source>
</evidence>
<reference evidence="1" key="1">
    <citation type="submission" date="2022-04" db="EMBL/GenBank/DDBJ databases">
        <title>Roseibium sp. CAU 1639 isolated from mud.</title>
        <authorList>
            <person name="Kim W."/>
        </authorList>
    </citation>
    <scope>NUCLEOTIDE SEQUENCE</scope>
    <source>
        <strain evidence="1">CAU 1639</strain>
    </source>
</reference>
<comment type="caution">
    <text evidence="1">The sequence shown here is derived from an EMBL/GenBank/DDBJ whole genome shotgun (WGS) entry which is preliminary data.</text>
</comment>
<accession>A0ABT0GZG7</accession>
<dbReference type="EMBL" id="JALNMJ010000014">
    <property type="protein sequence ID" value="MCK7614233.1"/>
    <property type="molecule type" value="Genomic_DNA"/>
</dbReference>
<sequence>MRYFVRNLHVYVFALVSVLAAVWVANNPVETLRQLRPLVEDAAELNALAQGAYQEVSELSLKDTTDEAVSLFVATMRMPTLLFERLAEKLDAVEKDLNRRKSAKAVSEAQTLLVHKVVVTDVQSESSEGLTSRPQHLPRI</sequence>
<protein>
    <submittedName>
        <fullName evidence="1">Uncharacterized protein</fullName>
    </submittedName>
</protein>